<dbReference type="PROSITE" id="PS50893">
    <property type="entry name" value="ABC_TRANSPORTER_2"/>
    <property type="match status" value="1"/>
</dbReference>
<dbReference type="GO" id="GO:0140359">
    <property type="term" value="F:ABC-type transporter activity"/>
    <property type="evidence" value="ECO:0007669"/>
    <property type="project" value="InterPro"/>
</dbReference>
<evidence type="ECO:0000256" key="7">
    <source>
        <dbReference type="ARBA" id="ARBA00023136"/>
    </source>
</evidence>
<name>A0A9N9FX53_9GLOM</name>
<feature type="transmembrane region" description="Helical" evidence="8">
    <location>
        <begin position="182"/>
        <end position="201"/>
    </location>
</feature>
<comment type="caution">
    <text evidence="10">The sequence shown here is derived from an EMBL/GenBank/DDBJ whole genome shotgun (WGS) entry which is preliminary data.</text>
</comment>
<dbReference type="GO" id="GO:0016020">
    <property type="term" value="C:membrane"/>
    <property type="evidence" value="ECO:0007669"/>
    <property type="project" value="UniProtKB-SubCell"/>
</dbReference>
<keyword evidence="4" id="KW-0547">Nucleotide-binding</keyword>
<keyword evidence="2" id="KW-0813">Transport</keyword>
<organism evidence="10 11">
    <name type="scientific">Racocetra fulgida</name>
    <dbReference type="NCBI Taxonomy" id="60492"/>
    <lineage>
        <taxon>Eukaryota</taxon>
        <taxon>Fungi</taxon>
        <taxon>Fungi incertae sedis</taxon>
        <taxon>Mucoromycota</taxon>
        <taxon>Glomeromycotina</taxon>
        <taxon>Glomeromycetes</taxon>
        <taxon>Diversisporales</taxon>
        <taxon>Gigasporaceae</taxon>
        <taxon>Racocetra</taxon>
    </lineage>
</organism>
<dbReference type="FunFam" id="3.40.50.300:FF:000665">
    <property type="entry name" value="ABC transporter A family member 2"/>
    <property type="match status" value="1"/>
</dbReference>
<comment type="subcellular location">
    <subcellularLocation>
        <location evidence="1">Membrane</location>
        <topology evidence="1">Multi-pass membrane protein</topology>
    </subcellularLocation>
</comment>
<evidence type="ECO:0000256" key="8">
    <source>
        <dbReference type="SAM" id="Phobius"/>
    </source>
</evidence>
<dbReference type="SMART" id="SM00382">
    <property type="entry name" value="AAA"/>
    <property type="match status" value="1"/>
</dbReference>
<evidence type="ECO:0000256" key="4">
    <source>
        <dbReference type="ARBA" id="ARBA00022741"/>
    </source>
</evidence>
<proteinExistence type="predicted"/>
<protein>
    <submittedName>
        <fullName evidence="10">14578_t:CDS:1</fullName>
    </submittedName>
</protein>
<dbReference type="Proteomes" id="UP000789396">
    <property type="component" value="Unassembled WGS sequence"/>
</dbReference>
<evidence type="ECO:0000256" key="6">
    <source>
        <dbReference type="ARBA" id="ARBA00022989"/>
    </source>
</evidence>
<reference evidence="10" key="1">
    <citation type="submission" date="2021-06" db="EMBL/GenBank/DDBJ databases">
        <authorList>
            <person name="Kallberg Y."/>
            <person name="Tangrot J."/>
            <person name="Rosling A."/>
        </authorList>
    </citation>
    <scope>NUCLEOTIDE SEQUENCE</scope>
    <source>
        <strain evidence="10">IN212</strain>
    </source>
</reference>
<dbReference type="Gene3D" id="3.40.50.300">
    <property type="entry name" value="P-loop containing nucleotide triphosphate hydrolases"/>
    <property type="match status" value="1"/>
</dbReference>
<dbReference type="CDD" id="cd03263">
    <property type="entry name" value="ABC_subfamily_A"/>
    <property type="match status" value="1"/>
</dbReference>
<keyword evidence="5" id="KW-0067">ATP-binding</keyword>
<gene>
    <name evidence="10" type="ORF">RFULGI_LOCUS5120</name>
</gene>
<dbReference type="GO" id="GO:0016887">
    <property type="term" value="F:ATP hydrolysis activity"/>
    <property type="evidence" value="ECO:0007669"/>
    <property type="project" value="InterPro"/>
</dbReference>
<dbReference type="PANTHER" id="PTHR19229">
    <property type="entry name" value="ATP-BINDING CASSETTE TRANSPORTER SUBFAMILY A ABCA"/>
    <property type="match status" value="1"/>
</dbReference>
<feature type="domain" description="ABC transporter" evidence="9">
    <location>
        <begin position="337"/>
        <end position="575"/>
    </location>
</feature>
<dbReference type="PANTHER" id="PTHR19229:SF205">
    <property type="entry name" value="ABC TRANSPORTER A FAMILY MEMBER 1-RELATED"/>
    <property type="match status" value="1"/>
</dbReference>
<evidence type="ECO:0000256" key="2">
    <source>
        <dbReference type="ARBA" id="ARBA00022448"/>
    </source>
</evidence>
<accession>A0A9N9FX53</accession>
<dbReference type="SUPFAM" id="SSF52540">
    <property type="entry name" value="P-loop containing nucleoside triphosphate hydrolases"/>
    <property type="match status" value="1"/>
</dbReference>
<dbReference type="InterPro" id="IPR017871">
    <property type="entry name" value="ABC_transporter-like_CS"/>
</dbReference>
<dbReference type="InterPro" id="IPR003439">
    <property type="entry name" value="ABC_transporter-like_ATP-bd"/>
</dbReference>
<evidence type="ECO:0000259" key="9">
    <source>
        <dbReference type="PROSITE" id="PS50893"/>
    </source>
</evidence>
<feature type="transmembrane region" description="Helical" evidence="8">
    <location>
        <begin position="149"/>
        <end position="170"/>
    </location>
</feature>
<evidence type="ECO:0000256" key="3">
    <source>
        <dbReference type="ARBA" id="ARBA00022692"/>
    </source>
</evidence>
<dbReference type="InterPro" id="IPR027417">
    <property type="entry name" value="P-loop_NTPase"/>
</dbReference>
<dbReference type="Pfam" id="PF00005">
    <property type="entry name" value="ABC_tran"/>
    <property type="match status" value="1"/>
</dbReference>
<dbReference type="InterPro" id="IPR003593">
    <property type="entry name" value="AAA+_ATPase"/>
</dbReference>
<keyword evidence="7 8" id="KW-0472">Membrane</keyword>
<dbReference type="InterPro" id="IPR026082">
    <property type="entry name" value="ABCA"/>
</dbReference>
<keyword evidence="11" id="KW-1185">Reference proteome</keyword>
<evidence type="ECO:0000256" key="5">
    <source>
        <dbReference type="ARBA" id="ARBA00022840"/>
    </source>
</evidence>
<dbReference type="PROSITE" id="PS00211">
    <property type="entry name" value="ABC_TRANSPORTER_1"/>
    <property type="match status" value="1"/>
</dbReference>
<dbReference type="AlphaFoldDB" id="A0A9N9FX53"/>
<dbReference type="EMBL" id="CAJVPZ010005521">
    <property type="protein sequence ID" value="CAG8562419.1"/>
    <property type="molecule type" value="Genomic_DNA"/>
</dbReference>
<feature type="non-terminal residue" evidence="10">
    <location>
        <position position="1"/>
    </location>
</feature>
<evidence type="ECO:0000313" key="10">
    <source>
        <dbReference type="EMBL" id="CAG8562419.1"/>
    </source>
</evidence>
<sequence>GRTASDPCINLMYTPNDQTSRTIMQAFADNNFKRTGYKLNIETPITSLDFIPTSKLGIVPVTNADFIYNYTLNHPNVTMFGIEFSTVQGPPVNYRYQIWFNSTLMANSSDVFGEQVLSLQRGIDEAIATFNIKLKDWPKVPPSQLSDQIVTSFGAVFFFCAEMIIFISVLNTIVTEKEQKLVDSWIILMFLPFFNFGKLYLDLSMLTSGKLDRLTQTVVPGPGFSWNDLYNTIPDTYLPTYSDSNIRPSVPPPIQSFYCILTWYMDKIIPDEFGNYKNPFFFLTPGYYGIKFKKSLDLQAWINRAQKASIGKHTEEEDEDVARERILAFDSTHECVVRICNLSKIYRKHLLVKSVFDKIAVNDLCLTLKEGKCLALLGQNGAGKSTSMNILSGLTPATNGDALLYGYSVRGDMSKIRKIMGVCPQHDILFNDLTAKEHIELYAGIKNIPSAEIAKLVEERLAAVRLTKVADKPAGSYSGGMKRRLSMVISTIGDPKIIFMDEPTTGMDPVNRRHVWSFIEKFKQGRIIILTTHSMEEADVLGDRICVMAHGRLCALGNSMRIKNKFGAGYRVSLVTHPNDSQRLKELVEVQVPDAKLEDDSAGSLIYELPLSALPALPSFIQWLEENEEMSNSEPGKKLVKAWGVISLDLEALSFIYGNSYRSIYYRIRDANSDGNNGLRLRTTKNKNNLILQTNLYMVRIRQIFISSAENFADHYL</sequence>
<keyword evidence="6 8" id="KW-1133">Transmembrane helix</keyword>
<dbReference type="OrthoDB" id="8061355at2759"/>
<keyword evidence="3 8" id="KW-0812">Transmembrane</keyword>
<dbReference type="GO" id="GO:0005524">
    <property type="term" value="F:ATP binding"/>
    <property type="evidence" value="ECO:0007669"/>
    <property type="project" value="UniProtKB-KW"/>
</dbReference>
<dbReference type="GO" id="GO:0005319">
    <property type="term" value="F:lipid transporter activity"/>
    <property type="evidence" value="ECO:0007669"/>
    <property type="project" value="TreeGrafter"/>
</dbReference>
<evidence type="ECO:0000313" key="11">
    <source>
        <dbReference type="Proteomes" id="UP000789396"/>
    </source>
</evidence>
<evidence type="ECO:0000256" key="1">
    <source>
        <dbReference type="ARBA" id="ARBA00004141"/>
    </source>
</evidence>